<dbReference type="EMBL" id="JAKZFC010000001">
    <property type="protein sequence ID" value="MCH7320985.1"/>
    <property type="molecule type" value="Genomic_DNA"/>
</dbReference>
<comment type="caution">
    <text evidence="2">The sequence shown here is derived from an EMBL/GenBank/DDBJ whole genome shotgun (WGS) entry which is preliminary data.</text>
</comment>
<keyword evidence="1" id="KW-0472">Membrane</keyword>
<protein>
    <submittedName>
        <fullName evidence="2">Uncharacterized protein</fullName>
    </submittedName>
</protein>
<dbReference type="Proteomes" id="UP001316087">
    <property type="component" value="Unassembled WGS sequence"/>
</dbReference>
<evidence type="ECO:0000313" key="2">
    <source>
        <dbReference type="EMBL" id="MCH7320985.1"/>
    </source>
</evidence>
<accession>A0ABS9UA12</accession>
<feature type="transmembrane region" description="Helical" evidence="1">
    <location>
        <begin position="81"/>
        <end position="105"/>
    </location>
</feature>
<feature type="transmembrane region" description="Helical" evidence="1">
    <location>
        <begin position="170"/>
        <end position="190"/>
    </location>
</feature>
<reference evidence="2 3" key="1">
    <citation type="submission" date="2022-03" db="EMBL/GenBank/DDBJ databases">
        <authorList>
            <person name="Jo J.-H."/>
            <person name="Im W.-T."/>
        </authorList>
    </citation>
    <scope>NUCLEOTIDE SEQUENCE [LARGE SCALE GENOMIC DNA]</scope>
    <source>
        <strain evidence="2 3">MA9</strain>
    </source>
</reference>
<name>A0ABS9UA12_9BACL</name>
<feature type="transmembrane region" description="Helical" evidence="1">
    <location>
        <begin position="144"/>
        <end position="164"/>
    </location>
</feature>
<keyword evidence="3" id="KW-1185">Reference proteome</keyword>
<evidence type="ECO:0000313" key="3">
    <source>
        <dbReference type="Proteomes" id="UP001316087"/>
    </source>
</evidence>
<feature type="transmembrane region" description="Helical" evidence="1">
    <location>
        <begin position="12"/>
        <end position="29"/>
    </location>
</feature>
<dbReference type="RefSeq" id="WP_241368031.1">
    <property type="nucleotide sequence ID" value="NZ_JAKZFC010000001.1"/>
</dbReference>
<proteinExistence type="predicted"/>
<evidence type="ECO:0000256" key="1">
    <source>
        <dbReference type="SAM" id="Phobius"/>
    </source>
</evidence>
<gene>
    <name evidence="2" type="ORF">LZ480_03700</name>
</gene>
<keyword evidence="1" id="KW-0812">Transmembrane</keyword>
<organism evidence="2 3">
    <name type="scientific">Solibacillus palustris</name>
    <dbReference type="NCBI Taxonomy" id="2908203"/>
    <lineage>
        <taxon>Bacteria</taxon>
        <taxon>Bacillati</taxon>
        <taxon>Bacillota</taxon>
        <taxon>Bacilli</taxon>
        <taxon>Bacillales</taxon>
        <taxon>Caryophanaceae</taxon>
        <taxon>Solibacillus</taxon>
    </lineage>
</organism>
<keyword evidence="1" id="KW-1133">Transmembrane helix</keyword>
<feature type="transmembrane region" description="Helical" evidence="1">
    <location>
        <begin position="111"/>
        <end position="132"/>
    </location>
</feature>
<feature type="transmembrane region" description="Helical" evidence="1">
    <location>
        <begin position="35"/>
        <end position="60"/>
    </location>
</feature>
<sequence length="206" mass="23619">MMTLLRFHIRYSSKSIVFFIVLAIALGFLNSNQVININIVSLVTFFTIYIPSLCIAHLLSEPFSKLIRTFPITFKQFVKSSYLYIIILYNVMIIPVFIVLANQYFKGNITVFALCYTLGIFAFSIVTTGGALKAHFKHPANSKSFSGSDMFFYILFVFITHTLLCFLFSLFDFILVGALITPIICFVIFYKQYKASVKLYEQAEFL</sequence>